<dbReference type="InterPro" id="IPR003344">
    <property type="entry name" value="Big_1_dom"/>
</dbReference>
<dbReference type="InterPro" id="IPR013783">
    <property type="entry name" value="Ig-like_fold"/>
</dbReference>
<gene>
    <name evidence="3" type="ORF">DFR47_11249</name>
</gene>
<dbReference type="AlphaFoldDB" id="A0A366DM53"/>
<organism evidence="3 4">
    <name type="scientific">Pseudochrobactrum asaccharolyticum</name>
    <dbReference type="NCBI Taxonomy" id="354351"/>
    <lineage>
        <taxon>Bacteria</taxon>
        <taxon>Pseudomonadati</taxon>
        <taxon>Pseudomonadota</taxon>
        <taxon>Alphaproteobacteria</taxon>
        <taxon>Hyphomicrobiales</taxon>
        <taxon>Brucellaceae</taxon>
        <taxon>Pseudochrobactrum</taxon>
    </lineage>
</organism>
<comment type="caution">
    <text evidence="3">The sequence shown here is derived from an EMBL/GenBank/DDBJ whole genome shotgun (WGS) entry which is preliminary data.</text>
</comment>
<proteinExistence type="inferred from homology"/>
<reference evidence="3 4" key="1">
    <citation type="submission" date="2018-06" db="EMBL/GenBank/DDBJ databases">
        <title>Genomic Encyclopedia of Type Strains, Phase IV (KMG-IV): sequencing the most valuable type-strain genomes for metagenomic binning, comparative biology and taxonomic classification.</title>
        <authorList>
            <person name="Goeker M."/>
        </authorList>
    </citation>
    <scope>NUCLEOTIDE SEQUENCE [LARGE SCALE GENOMIC DNA]</scope>
    <source>
        <strain evidence="3 4">DSM 25619</strain>
    </source>
</reference>
<evidence type="ECO:0000313" key="3">
    <source>
        <dbReference type="EMBL" id="RBO90579.1"/>
    </source>
</evidence>
<sequence>MTDPNINNDNIIDPVMSDLSLEDQAQLFQLLKVEAGMTLTMRKNGAVANGIDVDIAQVTFNNMDEGTKPLVVDYKIVDGTAVFQENKLTTIRKHTNKSLSSTVQLINLTPGKGTIKATPYLNPKMAPAPVEYEFIGKPRKLRIDITVHKNGQYSDGIDNNGFIATLIDENTNKPVSDEVLNFELSSDKAYFWVGGTKISRTTDPDGKATVQVKSSANADISLTLTVSLASDPSVTQSVVVTFKARPPKLVLNITVNDQYSDGVGKNEVLATLTDYNNNPVSGAQLELKLTGNAKFTNGTTISTLPTRSDGTFNVGILSAANANISVTYTVTLVSDRSVTKSVVVNFKVKPVAKPEFKISRIKDTAVTSKTDYGNVRAFITLPAGTPAQKYNIHFKKYTNPYYPGTFRNYGITKTKSWGNTSTLDIPVTAAGGVTNVDAWIWYADGTDFTQGGLSFFQADLLDANGQVIYSDIHGAWTTFTGQAKPVTPQPEQKAPVVIQYVSHMDYGLTGSVTIRTVYQNTGNIAPNTEFFLHGSTFPSAVSGPYYFGFTGGGSIGTTPGIEYHNGLLGVSNGSGLATFTWKISTRPQQIIMNAVEPSNRRLNPTVTGKVYINM</sequence>
<dbReference type="RefSeq" id="WP_113946177.1">
    <property type="nucleotide sequence ID" value="NZ_JBHEEG010000011.1"/>
</dbReference>
<dbReference type="EMBL" id="QNRH01000012">
    <property type="protein sequence ID" value="RBO90579.1"/>
    <property type="molecule type" value="Genomic_DNA"/>
</dbReference>
<feature type="domain" description="Big-1" evidence="2">
    <location>
        <begin position="143"/>
        <end position="242"/>
    </location>
</feature>
<dbReference type="Proteomes" id="UP000252893">
    <property type="component" value="Unassembled WGS sequence"/>
</dbReference>
<accession>A0A366DM53</accession>
<comment type="similarity">
    <text evidence="1">Belongs to the intimin/invasin family.</text>
</comment>
<dbReference type="InterPro" id="IPR008964">
    <property type="entry name" value="Invasin/intimin_cell_adhesion"/>
</dbReference>
<dbReference type="SUPFAM" id="SSF49373">
    <property type="entry name" value="Invasin/intimin cell-adhesion fragments"/>
    <property type="match status" value="2"/>
</dbReference>
<keyword evidence="4" id="KW-1185">Reference proteome</keyword>
<evidence type="ECO:0000256" key="1">
    <source>
        <dbReference type="ARBA" id="ARBA00010116"/>
    </source>
</evidence>
<evidence type="ECO:0000313" key="4">
    <source>
        <dbReference type="Proteomes" id="UP000252893"/>
    </source>
</evidence>
<name>A0A366DM53_9HYPH</name>
<evidence type="ECO:0000259" key="2">
    <source>
        <dbReference type="Pfam" id="PF02369"/>
    </source>
</evidence>
<feature type="domain" description="Big-1" evidence="2">
    <location>
        <begin position="249"/>
        <end position="346"/>
    </location>
</feature>
<dbReference type="Gene3D" id="2.60.40.10">
    <property type="entry name" value="Immunoglobulins"/>
    <property type="match status" value="2"/>
</dbReference>
<dbReference type="Pfam" id="PF02369">
    <property type="entry name" value="Big_1"/>
    <property type="match status" value="2"/>
</dbReference>
<protein>
    <recommendedName>
        <fullName evidence="2">Big-1 domain-containing protein</fullName>
    </recommendedName>
</protein>